<dbReference type="CDD" id="cd00431">
    <property type="entry name" value="cysteine_hydrolases"/>
    <property type="match status" value="1"/>
</dbReference>
<evidence type="ECO:0000313" key="3">
    <source>
        <dbReference type="EMBL" id="OXC79030.1"/>
    </source>
</evidence>
<protein>
    <submittedName>
        <fullName evidence="3">Nicotinamidase/isochorismatase family protein</fullName>
    </submittedName>
</protein>
<gene>
    <name evidence="3" type="ORF">BSU04_09000</name>
</gene>
<dbReference type="InterPro" id="IPR050272">
    <property type="entry name" value="Isochorismatase-like_hydrls"/>
</dbReference>
<feature type="domain" description="Isochorismatase-like" evidence="2">
    <location>
        <begin position="10"/>
        <end position="176"/>
    </location>
</feature>
<dbReference type="GO" id="GO:0016787">
    <property type="term" value="F:hydrolase activity"/>
    <property type="evidence" value="ECO:0007669"/>
    <property type="project" value="UniProtKB-KW"/>
</dbReference>
<proteinExistence type="predicted"/>
<dbReference type="OrthoDB" id="9781985at2"/>
<dbReference type="Proteomes" id="UP000214720">
    <property type="component" value="Unassembled WGS sequence"/>
</dbReference>
<dbReference type="InterPro" id="IPR036380">
    <property type="entry name" value="Isochorismatase-like_sf"/>
</dbReference>
<dbReference type="Gene3D" id="3.40.50.850">
    <property type="entry name" value="Isochorismatase-like"/>
    <property type="match status" value="1"/>
</dbReference>
<dbReference type="PANTHER" id="PTHR43540">
    <property type="entry name" value="PEROXYUREIDOACRYLATE/UREIDOACRYLATE AMIDOHYDROLASE-RELATED"/>
    <property type="match status" value="1"/>
</dbReference>
<dbReference type="InterPro" id="IPR000868">
    <property type="entry name" value="Isochorismatase-like_dom"/>
</dbReference>
<evidence type="ECO:0000259" key="2">
    <source>
        <dbReference type="Pfam" id="PF00857"/>
    </source>
</evidence>
<evidence type="ECO:0000313" key="4">
    <source>
        <dbReference type="Proteomes" id="UP000214720"/>
    </source>
</evidence>
<keyword evidence="1" id="KW-0378">Hydrolase</keyword>
<dbReference type="Pfam" id="PF00857">
    <property type="entry name" value="Isochorismatase"/>
    <property type="match status" value="1"/>
</dbReference>
<sequence length="187" mass="19910">MAITTLDPKTALVVIDLQKGIIALPTAHPVNDVVKHAVELLDAFRSHGLPVVLVNVAGGAPGRSEQARNLAGLPADWADLVPELKQQPEDHIVTKRTWGAFTNTGLDEHLKKLGVTQVVIAGVATSVGVESTARYAHEHGFNVTLAVDAMTDMNADAHTNSVTRIFPRLGETGTTREIVDMLGSTRA</sequence>
<dbReference type="eggNOG" id="COG1335">
    <property type="taxonomic scope" value="Bacteria"/>
</dbReference>
<dbReference type="AlphaFoldDB" id="A0A226X7S5"/>
<accession>A0A226X7S5</accession>
<dbReference type="EMBL" id="MTHB01000047">
    <property type="protein sequence ID" value="OXC79030.1"/>
    <property type="molecule type" value="Genomic_DNA"/>
</dbReference>
<reference evidence="4" key="1">
    <citation type="submission" date="2017-01" db="EMBL/GenBank/DDBJ databases">
        <title>Genome Analysis of Deinococcus marmoris KOPRI26562.</title>
        <authorList>
            <person name="Kim J.H."/>
            <person name="Oh H.-M."/>
        </authorList>
    </citation>
    <scope>NUCLEOTIDE SEQUENCE [LARGE SCALE GENOMIC DNA]</scope>
    <source>
        <strain evidence="4">PAMC 26633</strain>
    </source>
</reference>
<comment type="caution">
    <text evidence="3">The sequence shown here is derived from an EMBL/GenBank/DDBJ whole genome shotgun (WGS) entry which is preliminary data.</text>
</comment>
<evidence type="ECO:0000256" key="1">
    <source>
        <dbReference type="ARBA" id="ARBA00022801"/>
    </source>
</evidence>
<organism evidence="3 4">
    <name type="scientific">Caballeronia sordidicola</name>
    <name type="common">Burkholderia sordidicola</name>
    <dbReference type="NCBI Taxonomy" id="196367"/>
    <lineage>
        <taxon>Bacteria</taxon>
        <taxon>Pseudomonadati</taxon>
        <taxon>Pseudomonadota</taxon>
        <taxon>Betaproteobacteria</taxon>
        <taxon>Burkholderiales</taxon>
        <taxon>Burkholderiaceae</taxon>
        <taxon>Caballeronia</taxon>
    </lineage>
</organism>
<dbReference type="RefSeq" id="WP_089160200.1">
    <property type="nucleotide sequence ID" value="NZ_MTHB01000047.1"/>
</dbReference>
<dbReference type="SUPFAM" id="SSF52499">
    <property type="entry name" value="Isochorismatase-like hydrolases"/>
    <property type="match status" value="1"/>
</dbReference>
<name>A0A226X7S5_CABSO</name>
<dbReference type="PANTHER" id="PTHR43540:SF7">
    <property type="entry name" value="ISOCHORISMATASE FAMILY PROTEIN YECD"/>
    <property type="match status" value="1"/>
</dbReference>